<dbReference type="Gene3D" id="3.30.460.10">
    <property type="entry name" value="Beta Polymerase, domain 2"/>
    <property type="match status" value="1"/>
</dbReference>
<dbReference type="InterPro" id="IPR041633">
    <property type="entry name" value="Polbeta"/>
</dbReference>
<dbReference type="NCBIfam" id="NF047752">
    <property type="entry name" value="MntA_antitoxin"/>
    <property type="match status" value="1"/>
</dbReference>
<dbReference type="Proteomes" id="UP000176629">
    <property type="component" value="Unassembled WGS sequence"/>
</dbReference>
<evidence type="ECO:0000259" key="1">
    <source>
        <dbReference type="Pfam" id="PF18765"/>
    </source>
</evidence>
<reference evidence="2 3" key="1">
    <citation type="journal article" date="2016" name="Nat. Commun.">
        <title>Thousands of microbial genomes shed light on interconnected biogeochemical processes in an aquifer system.</title>
        <authorList>
            <person name="Anantharaman K."/>
            <person name="Brown C.T."/>
            <person name="Hug L.A."/>
            <person name="Sharon I."/>
            <person name="Castelle C.J."/>
            <person name="Probst A.J."/>
            <person name="Thomas B.C."/>
            <person name="Singh A."/>
            <person name="Wilkins M.J."/>
            <person name="Karaoz U."/>
            <person name="Brodie E.L."/>
            <person name="Williams K.H."/>
            <person name="Hubbard S.S."/>
            <person name="Banfield J.F."/>
        </authorList>
    </citation>
    <scope>NUCLEOTIDE SEQUENCE [LARGE SCALE GENOMIC DNA]</scope>
</reference>
<dbReference type="EMBL" id="MFUX01000001">
    <property type="protein sequence ID" value="OGI95132.1"/>
    <property type="molecule type" value="Genomic_DNA"/>
</dbReference>
<gene>
    <name evidence="2" type="ORF">A3A03_01775</name>
</gene>
<dbReference type="PANTHER" id="PTHR43852">
    <property type="entry name" value="NUCLEOTIDYLTRANSFERASE"/>
    <property type="match status" value="1"/>
</dbReference>
<comment type="caution">
    <text evidence="2">The sequence shown here is derived from an EMBL/GenBank/DDBJ whole genome shotgun (WGS) entry which is preliminary data.</text>
</comment>
<organism evidence="2 3">
    <name type="scientific">Candidatus Nomurabacteria bacterium RIFCSPLOWO2_01_FULL_40_18</name>
    <dbReference type="NCBI Taxonomy" id="1801773"/>
    <lineage>
        <taxon>Bacteria</taxon>
        <taxon>Candidatus Nomuraibacteriota</taxon>
    </lineage>
</organism>
<evidence type="ECO:0000313" key="3">
    <source>
        <dbReference type="Proteomes" id="UP000176629"/>
    </source>
</evidence>
<name>A0A1F6XM27_9BACT</name>
<feature type="domain" description="Polymerase beta nucleotidyltransferase" evidence="1">
    <location>
        <begin position="30"/>
        <end position="110"/>
    </location>
</feature>
<dbReference type="PANTHER" id="PTHR43852:SF3">
    <property type="entry name" value="NUCLEOTIDYLTRANSFERASE"/>
    <property type="match status" value="1"/>
</dbReference>
<sequence>MAFVFAMLWYDENVIKDIENKEITLARAAKKIGVDLVLLFGSQADGSNRRDSDFDIAYRSKKPLESDSDLFHILMDYVGSENLHILNLRDIKPLTLYEIMRNCKVLYAEDMLDFYNLRAYAFRRFEDEVKPLYELISNRLKKQYLS</sequence>
<evidence type="ECO:0000313" key="2">
    <source>
        <dbReference type="EMBL" id="OGI95132.1"/>
    </source>
</evidence>
<dbReference type="Pfam" id="PF18765">
    <property type="entry name" value="Polbeta"/>
    <property type="match status" value="1"/>
</dbReference>
<proteinExistence type="predicted"/>
<dbReference type="AlphaFoldDB" id="A0A1F6XM27"/>
<dbReference type="STRING" id="1801773.A3A03_01775"/>
<dbReference type="SUPFAM" id="SSF81301">
    <property type="entry name" value="Nucleotidyltransferase"/>
    <property type="match status" value="1"/>
</dbReference>
<dbReference type="InterPro" id="IPR043519">
    <property type="entry name" value="NT_sf"/>
</dbReference>
<protein>
    <recommendedName>
        <fullName evidence="1">Polymerase beta nucleotidyltransferase domain-containing protein</fullName>
    </recommendedName>
</protein>
<accession>A0A1F6XM27</accession>
<dbReference type="InterPro" id="IPR052930">
    <property type="entry name" value="TA_antitoxin_MntA"/>
</dbReference>
<dbReference type="CDD" id="cd05403">
    <property type="entry name" value="NT_KNTase_like"/>
    <property type="match status" value="1"/>
</dbReference>